<dbReference type="PROSITE" id="PS51192">
    <property type="entry name" value="HELICASE_ATP_BIND_1"/>
    <property type="match status" value="1"/>
</dbReference>
<dbReference type="AlphaFoldDB" id="A0ABD2WX63"/>
<dbReference type="InterPro" id="IPR014001">
    <property type="entry name" value="Helicase_ATP-bd"/>
</dbReference>
<keyword evidence="4 10" id="KW-0378">Hydrolase</keyword>
<comment type="function">
    <text evidence="10">RNA helicase.</text>
</comment>
<feature type="domain" description="B30.2/SPRY" evidence="12">
    <location>
        <begin position="59"/>
        <end position="257"/>
    </location>
</feature>
<dbReference type="Gene3D" id="3.40.50.300">
    <property type="entry name" value="P-loop containing nucleotide triphosphate hydrolases"/>
    <property type="match status" value="3"/>
</dbReference>
<evidence type="ECO:0000256" key="10">
    <source>
        <dbReference type="RuleBase" id="RU365068"/>
    </source>
</evidence>
<name>A0ABD2WX63_9HYME</name>
<keyword evidence="6" id="KW-0269">Exonuclease</keyword>
<feature type="compositionally biased region" description="Polar residues" evidence="11">
    <location>
        <begin position="278"/>
        <end position="296"/>
    </location>
</feature>
<feature type="domain" description="Helicase C-terminal" evidence="14">
    <location>
        <begin position="494"/>
        <end position="687"/>
    </location>
</feature>
<evidence type="ECO:0000313" key="16">
    <source>
        <dbReference type="Proteomes" id="UP001627154"/>
    </source>
</evidence>
<dbReference type="Pfam" id="PF00271">
    <property type="entry name" value="Helicase_C"/>
    <property type="match status" value="1"/>
</dbReference>
<evidence type="ECO:0000259" key="12">
    <source>
        <dbReference type="PROSITE" id="PS50188"/>
    </source>
</evidence>
<gene>
    <name evidence="15" type="ORF">TKK_008731</name>
</gene>
<dbReference type="SUPFAM" id="SSF49899">
    <property type="entry name" value="Concanavalin A-like lectins/glucanases"/>
    <property type="match status" value="1"/>
</dbReference>
<dbReference type="Proteomes" id="UP001627154">
    <property type="component" value="Unassembled WGS sequence"/>
</dbReference>
<evidence type="ECO:0000256" key="2">
    <source>
        <dbReference type="ARBA" id="ARBA00022722"/>
    </source>
</evidence>
<dbReference type="FunFam" id="3.40.50.300:FF:000708">
    <property type="entry name" value="ATP-dependent RNA helicase DDX1"/>
    <property type="match status" value="1"/>
</dbReference>
<dbReference type="GO" id="GO:0003723">
    <property type="term" value="F:RNA binding"/>
    <property type="evidence" value="ECO:0007669"/>
    <property type="project" value="UniProtKB-UniRule"/>
</dbReference>
<dbReference type="GO" id="GO:0004527">
    <property type="term" value="F:exonuclease activity"/>
    <property type="evidence" value="ECO:0007669"/>
    <property type="project" value="UniProtKB-KW"/>
</dbReference>
<dbReference type="GO" id="GO:0003724">
    <property type="term" value="F:RNA helicase activity"/>
    <property type="evidence" value="ECO:0007669"/>
    <property type="project" value="UniProtKB-EC"/>
</dbReference>
<evidence type="ECO:0000256" key="6">
    <source>
        <dbReference type="ARBA" id="ARBA00022839"/>
    </source>
</evidence>
<dbReference type="PROSITE" id="PS51194">
    <property type="entry name" value="HELICASE_CTER"/>
    <property type="match status" value="1"/>
</dbReference>
<evidence type="ECO:0000256" key="11">
    <source>
        <dbReference type="SAM" id="MobiDB-lite"/>
    </source>
</evidence>
<dbReference type="CDD" id="cd12873">
    <property type="entry name" value="SPRY_DDX1"/>
    <property type="match status" value="1"/>
</dbReference>
<evidence type="ECO:0000259" key="13">
    <source>
        <dbReference type="PROSITE" id="PS51192"/>
    </source>
</evidence>
<dbReference type="InterPro" id="IPR011545">
    <property type="entry name" value="DEAD/DEAH_box_helicase_dom"/>
</dbReference>
<comment type="catalytic activity">
    <reaction evidence="9 10">
        <text>ATP + H2O = ADP + phosphate + H(+)</text>
        <dbReference type="Rhea" id="RHEA:13065"/>
        <dbReference type="ChEBI" id="CHEBI:15377"/>
        <dbReference type="ChEBI" id="CHEBI:15378"/>
        <dbReference type="ChEBI" id="CHEBI:30616"/>
        <dbReference type="ChEBI" id="CHEBI:43474"/>
        <dbReference type="ChEBI" id="CHEBI:456216"/>
        <dbReference type="EC" id="3.6.4.13"/>
    </reaction>
</comment>
<sequence length="740" mass="83407">MRSKKWVCCRKFLKPLKKWIGPEAIPLILGGGDVLMAAETGSGKTGAFSIPVLQIVWETAKDLLSGKTRKPTSSSQSPIWSLSVHDRSNALSITSDGLRCQSREQREWHGCRATKGVKGPGLYYYETIINDEGLCRVGWSNSQVSILFKLFFQILLKFVFIIKAAVDLGTDKFGWGFGGTGKKSNSKQFDNYGEPFGKNDVIGCLLDLNQGEIRFWKNGIDLGTAFKLNHQQKSEAFFPAVVVKNAEIAFNFGAQPFKHPPKNGYIAVSAAPTNQIISNPNSANTQTRTSDKSVNNKGPKAIIIEPSRELAEQTCSQIEKCNKYIQDPPVSVLLVVGGISIKDQINQLGRGVDIVVGTPGRLEALVQDGYVPLDQCRFYVLDEADGLLKQNYGPMIERLHKAMPKMSSEGNRLQMIVCSATLHAFEVKKMAEKLMHFPTWVDLKGEDAVPETVHHVVVMIDPQKDDSWQRMRRHIQTDGVHLQDNHRAIQTAEAKSEAVKILKGEYCLRAIREHKMDRAIIFCRTKMDCDNLKRFLDGIQDRELSSVCFHGDRKPDERRNNLNKFKREEVRFLICTDVAARGLDISGLPFIINMTLPDEKTNYVHRIGRVGRAERMGLAISLVSSVPEKVWYHGEWCSTRGRNCSNTNLTEQGGCCIWYNEPRLLAEIEDHLNITIQIVDKDLKIPMNEFDGKVVYGEKQLNRGSNYDYHVQEITPSVVHLQRLEAEAQETYLKRFHLVA</sequence>
<comment type="domain">
    <text evidence="10">The helicase domain is involved in the stimulation of RELA transcriptional activity.</text>
</comment>
<dbReference type="PANTHER" id="PTHR24031">
    <property type="entry name" value="RNA HELICASE"/>
    <property type="match status" value="1"/>
</dbReference>
<comment type="similarity">
    <text evidence="1">Belongs to the DEAD box helicase family. DDX1 subfamily.</text>
</comment>
<keyword evidence="5 10" id="KW-0347">Helicase</keyword>
<accession>A0ABD2WX63</accession>
<keyword evidence="16" id="KW-1185">Reference proteome</keyword>
<keyword evidence="8 10" id="KW-0694">RNA-binding</keyword>
<keyword evidence="7 10" id="KW-0067">ATP-binding</keyword>
<dbReference type="InterPro" id="IPR003877">
    <property type="entry name" value="SPRY_dom"/>
</dbReference>
<evidence type="ECO:0000259" key="14">
    <source>
        <dbReference type="PROSITE" id="PS51194"/>
    </source>
</evidence>
<dbReference type="Pfam" id="PF00622">
    <property type="entry name" value="SPRY"/>
    <property type="match status" value="1"/>
</dbReference>
<dbReference type="InterPro" id="IPR001870">
    <property type="entry name" value="B30.2/SPRY"/>
</dbReference>
<evidence type="ECO:0000256" key="4">
    <source>
        <dbReference type="ARBA" id="ARBA00022801"/>
    </source>
</evidence>
<feature type="domain" description="Helicase ATP-binding" evidence="13">
    <location>
        <begin position="266"/>
        <end position="440"/>
    </location>
</feature>
<evidence type="ECO:0000256" key="8">
    <source>
        <dbReference type="ARBA" id="ARBA00022884"/>
    </source>
</evidence>
<dbReference type="SMART" id="SM00449">
    <property type="entry name" value="SPRY"/>
    <property type="match status" value="1"/>
</dbReference>
<dbReference type="GO" id="GO:0005524">
    <property type="term" value="F:ATP binding"/>
    <property type="evidence" value="ECO:0007669"/>
    <property type="project" value="UniProtKB-UniRule"/>
</dbReference>
<dbReference type="SUPFAM" id="SSF52540">
    <property type="entry name" value="P-loop containing nucleoside triphosphate hydrolases"/>
    <property type="match status" value="2"/>
</dbReference>
<proteinExistence type="inferred from homology"/>
<keyword evidence="3 10" id="KW-0547">Nucleotide-binding</keyword>
<feature type="region of interest" description="Disordered" evidence="11">
    <location>
        <begin position="278"/>
        <end position="297"/>
    </location>
</feature>
<keyword evidence="2" id="KW-0540">Nuclease</keyword>
<dbReference type="SMART" id="SM00490">
    <property type="entry name" value="HELICc"/>
    <property type="match status" value="1"/>
</dbReference>
<dbReference type="InterPro" id="IPR013320">
    <property type="entry name" value="ConA-like_dom_sf"/>
</dbReference>
<dbReference type="InterPro" id="IPR001650">
    <property type="entry name" value="Helicase_C-like"/>
</dbReference>
<dbReference type="SMART" id="SM00487">
    <property type="entry name" value="DEXDc"/>
    <property type="match status" value="1"/>
</dbReference>
<dbReference type="CDD" id="cd18787">
    <property type="entry name" value="SF2_C_DEAD"/>
    <property type="match status" value="1"/>
</dbReference>
<evidence type="ECO:0000256" key="7">
    <source>
        <dbReference type="ARBA" id="ARBA00022840"/>
    </source>
</evidence>
<comment type="caution">
    <text evidence="15">The sequence shown here is derived from an EMBL/GenBank/DDBJ whole genome shotgun (WGS) entry which is preliminary data.</text>
</comment>
<dbReference type="InterPro" id="IPR027417">
    <property type="entry name" value="P-loop_NTPase"/>
</dbReference>
<dbReference type="Gene3D" id="2.60.120.920">
    <property type="match status" value="1"/>
</dbReference>
<evidence type="ECO:0000256" key="1">
    <source>
        <dbReference type="ARBA" id="ARBA00008765"/>
    </source>
</evidence>
<reference evidence="15 16" key="1">
    <citation type="journal article" date="2024" name="bioRxiv">
        <title>A reference genome for Trichogramma kaykai: A tiny desert-dwelling parasitoid wasp with competing sex-ratio distorters.</title>
        <authorList>
            <person name="Culotta J."/>
            <person name="Lindsey A.R."/>
        </authorList>
    </citation>
    <scope>NUCLEOTIDE SEQUENCE [LARGE SCALE GENOMIC DNA]</scope>
    <source>
        <strain evidence="15 16">KSX58</strain>
    </source>
</reference>
<protein>
    <recommendedName>
        <fullName evidence="10">ATP-dependent RNA helicase</fullName>
        <ecNumber evidence="10">3.6.4.13</ecNumber>
    </recommendedName>
</protein>
<organism evidence="15 16">
    <name type="scientific">Trichogramma kaykai</name>
    <dbReference type="NCBI Taxonomy" id="54128"/>
    <lineage>
        <taxon>Eukaryota</taxon>
        <taxon>Metazoa</taxon>
        <taxon>Ecdysozoa</taxon>
        <taxon>Arthropoda</taxon>
        <taxon>Hexapoda</taxon>
        <taxon>Insecta</taxon>
        <taxon>Pterygota</taxon>
        <taxon>Neoptera</taxon>
        <taxon>Endopterygota</taxon>
        <taxon>Hymenoptera</taxon>
        <taxon>Apocrita</taxon>
        <taxon>Proctotrupomorpha</taxon>
        <taxon>Chalcidoidea</taxon>
        <taxon>Trichogrammatidae</taxon>
        <taxon>Trichogramma</taxon>
    </lineage>
</organism>
<dbReference type="EC" id="3.6.4.13" evidence="10"/>
<evidence type="ECO:0000256" key="9">
    <source>
        <dbReference type="ARBA" id="ARBA00047984"/>
    </source>
</evidence>
<dbReference type="PROSITE" id="PS50188">
    <property type="entry name" value="B302_SPRY"/>
    <property type="match status" value="1"/>
</dbReference>
<dbReference type="FunFam" id="3.40.50.300:FF:000652">
    <property type="entry name" value="ATP-dependent RNA helicase DDX1"/>
    <property type="match status" value="1"/>
</dbReference>
<evidence type="ECO:0000313" key="15">
    <source>
        <dbReference type="EMBL" id="KAL3397642.1"/>
    </source>
</evidence>
<dbReference type="Pfam" id="PF00270">
    <property type="entry name" value="DEAD"/>
    <property type="match status" value="2"/>
</dbReference>
<evidence type="ECO:0000256" key="5">
    <source>
        <dbReference type="ARBA" id="ARBA00022806"/>
    </source>
</evidence>
<dbReference type="InterPro" id="IPR043136">
    <property type="entry name" value="B30.2/SPRY_sf"/>
</dbReference>
<dbReference type="EMBL" id="JBJJXI010000062">
    <property type="protein sequence ID" value="KAL3397642.1"/>
    <property type="molecule type" value="Genomic_DNA"/>
</dbReference>
<evidence type="ECO:0000256" key="3">
    <source>
        <dbReference type="ARBA" id="ARBA00022741"/>
    </source>
</evidence>